<evidence type="ECO:0000313" key="6">
    <source>
        <dbReference type="Proteomes" id="UP000323274"/>
    </source>
</evidence>
<keyword evidence="2" id="KW-0560">Oxidoreductase</keyword>
<dbReference type="FunFam" id="3.40.50.720:FF:000173">
    <property type="entry name" value="3-oxoacyl-[acyl-carrier protein] reductase"/>
    <property type="match status" value="1"/>
</dbReference>
<dbReference type="PANTHER" id="PTHR42879">
    <property type="entry name" value="3-OXOACYL-(ACYL-CARRIER-PROTEIN) REDUCTASE"/>
    <property type="match status" value="1"/>
</dbReference>
<comment type="caution">
    <text evidence="5">The sequence shown here is derived from an EMBL/GenBank/DDBJ whole genome shotgun (WGS) entry which is preliminary data.</text>
</comment>
<sequence length="248" mass="26879">MLKELINNQKTVFITGANRGIGLGIAKYCDSQGFNLILHARREISDDILGQFQNLINVAIFDINDSQTMSKEINRVLSTDVKIDILVNCAGLTNDSLFVNMTAGQFKNVINTNFLGTVNVINCVIPKMITQNEGAIINISSAIAEIGNVGQVNYAASKSALIDFTHLYAQEYAANGIRVNAICPGMIVSSMTDKLSGKMKQYALSKIPLKRFGKSFEVAQMVIAVALNTYMTGSIVDINGGLRMGNNS</sequence>
<dbReference type="GO" id="GO:0016491">
    <property type="term" value="F:oxidoreductase activity"/>
    <property type="evidence" value="ECO:0007669"/>
    <property type="project" value="UniProtKB-KW"/>
</dbReference>
<dbReference type="PRINTS" id="PR00081">
    <property type="entry name" value="GDHRDH"/>
</dbReference>
<gene>
    <name evidence="5" type="primary">fabG_3</name>
    <name evidence="5" type="ORF">LCIT_20120</name>
</gene>
<protein>
    <submittedName>
        <fullName evidence="5">Beta-ketoacyl-ACP reductase</fullName>
    </submittedName>
</protein>
<reference evidence="5 6" key="1">
    <citation type="submission" date="2019-04" db="EMBL/GenBank/DDBJ databases">
        <title>A pseudo-fructophilic Leuconostoc citreum strain F192-5 isolated from peel of satsuma mandarin: the first report for isolation and characterization of strain-dependent fructophilic-like characteristics.</title>
        <authorList>
            <person name="Maeno S."/>
            <person name="Tanizawa Y."/>
            <person name="Kajikawa A."/>
            <person name="Kanesaki Y."/>
            <person name="Kubota E."/>
            <person name="Arita M."/>
            <person name="Leon D."/>
            <person name="Endo A."/>
        </authorList>
    </citation>
    <scope>NUCLEOTIDE SEQUENCE [LARGE SCALE GENOMIC DNA]</scope>
    <source>
        <strain evidence="5 6">F192-5</strain>
    </source>
</reference>
<dbReference type="PROSITE" id="PS00061">
    <property type="entry name" value="ADH_SHORT"/>
    <property type="match status" value="1"/>
</dbReference>
<dbReference type="EMBL" id="BJJW01000035">
    <property type="protein sequence ID" value="GDZ84770.1"/>
    <property type="molecule type" value="Genomic_DNA"/>
</dbReference>
<dbReference type="InterPro" id="IPR020904">
    <property type="entry name" value="Sc_DH/Rdtase_CS"/>
</dbReference>
<evidence type="ECO:0000313" key="5">
    <source>
        <dbReference type="EMBL" id="GDZ84770.1"/>
    </source>
</evidence>
<evidence type="ECO:0000256" key="2">
    <source>
        <dbReference type="ARBA" id="ARBA00023002"/>
    </source>
</evidence>
<dbReference type="PANTHER" id="PTHR42879:SF2">
    <property type="entry name" value="3-OXOACYL-[ACYL-CARRIER-PROTEIN] REDUCTASE FABG"/>
    <property type="match status" value="1"/>
</dbReference>
<dbReference type="RefSeq" id="WP_133286195.1">
    <property type="nucleotide sequence ID" value="NZ_BJJW01000035.1"/>
</dbReference>
<dbReference type="SMART" id="SM00822">
    <property type="entry name" value="PKS_KR"/>
    <property type="match status" value="1"/>
</dbReference>
<dbReference type="Proteomes" id="UP000323274">
    <property type="component" value="Unassembled WGS sequence"/>
</dbReference>
<comment type="similarity">
    <text evidence="1 3">Belongs to the short-chain dehydrogenases/reductases (SDR) family.</text>
</comment>
<evidence type="ECO:0000256" key="1">
    <source>
        <dbReference type="ARBA" id="ARBA00006484"/>
    </source>
</evidence>
<dbReference type="SUPFAM" id="SSF51735">
    <property type="entry name" value="NAD(P)-binding Rossmann-fold domains"/>
    <property type="match status" value="1"/>
</dbReference>
<accession>A0A5A5U0S9</accession>
<evidence type="ECO:0000256" key="3">
    <source>
        <dbReference type="RuleBase" id="RU000363"/>
    </source>
</evidence>
<dbReference type="PRINTS" id="PR00080">
    <property type="entry name" value="SDRFAMILY"/>
</dbReference>
<name>A0A5A5U0S9_LEUCI</name>
<evidence type="ECO:0000259" key="4">
    <source>
        <dbReference type="SMART" id="SM00822"/>
    </source>
</evidence>
<dbReference type="InterPro" id="IPR002347">
    <property type="entry name" value="SDR_fam"/>
</dbReference>
<proteinExistence type="inferred from homology"/>
<dbReference type="Gene3D" id="3.40.50.720">
    <property type="entry name" value="NAD(P)-binding Rossmann-like Domain"/>
    <property type="match status" value="1"/>
</dbReference>
<dbReference type="GO" id="GO:0032787">
    <property type="term" value="P:monocarboxylic acid metabolic process"/>
    <property type="evidence" value="ECO:0007669"/>
    <property type="project" value="UniProtKB-ARBA"/>
</dbReference>
<dbReference type="InterPro" id="IPR057326">
    <property type="entry name" value="KR_dom"/>
</dbReference>
<dbReference type="AlphaFoldDB" id="A0A5A5U0S9"/>
<dbReference type="InterPro" id="IPR036291">
    <property type="entry name" value="NAD(P)-bd_dom_sf"/>
</dbReference>
<dbReference type="InterPro" id="IPR050259">
    <property type="entry name" value="SDR"/>
</dbReference>
<organism evidence="5 6">
    <name type="scientific">Leuconostoc citreum</name>
    <dbReference type="NCBI Taxonomy" id="33964"/>
    <lineage>
        <taxon>Bacteria</taxon>
        <taxon>Bacillati</taxon>
        <taxon>Bacillota</taxon>
        <taxon>Bacilli</taxon>
        <taxon>Lactobacillales</taxon>
        <taxon>Lactobacillaceae</taxon>
        <taxon>Leuconostoc</taxon>
    </lineage>
</organism>
<dbReference type="Pfam" id="PF00106">
    <property type="entry name" value="adh_short"/>
    <property type="match status" value="1"/>
</dbReference>
<feature type="domain" description="Ketoreductase" evidence="4">
    <location>
        <begin position="10"/>
        <end position="185"/>
    </location>
</feature>